<dbReference type="Pfam" id="PF22725">
    <property type="entry name" value="GFO_IDH_MocA_C3"/>
    <property type="match status" value="1"/>
</dbReference>
<evidence type="ECO:0000259" key="2">
    <source>
        <dbReference type="Pfam" id="PF01408"/>
    </source>
</evidence>
<sequence>MTATLNVGLIGSGYMGKAHAIAYHAAPRVFALPARPVCALLAETDATLATQQAAALGFARATGDWQALVADPDIDVVDICAPNVLHEPMALAAIAHGKHVYVEKPLALTAASAERLCEAAARAGVKTLVGFNYLRNPATQLAREIVVSGEIGELVHFRGRHNEDYLADPATPHSWRTRRDMAGSGALGDLGSHILNLAEYLSGQTITALCADLQTLIRQRPLAQGSGLGTVENDDQAQALLRFSHGLIGNLETSRIASGRKLGLSYTLTGSRGAIVFDQERMNELQLYRQAGPAGRRGFTTLLTGPEHPDYAAFSPAPGHGLGYNDQKIIEVRDLVEGLCGQRPLYPDFGHAWRINHLIDAIERSHRTRGWVDLDA</sequence>
<dbReference type="EMBL" id="CP159578">
    <property type="protein sequence ID" value="XCJ78588.1"/>
    <property type="molecule type" value="Genomic_DNA"/>
</dbReference>
<evidence type="ECO:0000256" key="1">
    <source>
        <dbReference type="ARBA" id="ARBA00023002"/>
    </source>
</evidence>
<reference evidence="4" key="1">
    <citation type="submission" date="2024-06" db="EMBL/GenBank/DDBJ databases">
        <title>Complete genome of Salinicola endophyticus HNIBRBA4755.</title>
        <authorList>
            <person name="Shin S.Y."/>
            <person name="Kang H."/>
            <person name="Song J."/>
        </authorList>
    </citation>
    <scope>NUCLEOTIDE SEQUENCE</scope>
    <source>
        <strain evidence="4">HNIBRBA4755</strain>
    </source>
</reference>
<dbReference type="PANTHER" id="PTHR43818:SF11">
    <property type="entry name" value="BCDNA.GH03377"/>
    <property type="match status" value="1"/>
</dbReference>
<feature type="domain" description="GFO/IDH/MocA-like oxidoreductase" evidence="3">
    <location>
        <begin position="140"/>
        <end position="275"/>
    </location>
</feature>
<dbReference type="RefSeq" id="WP_353979567.1">
    <property type="nucleotide sequence ID" value="NZ_CP159578.1"/>
</dbReference>
<dbReference type="PANTHER" id="PTHR43818">
    <property type="entry name" value="BCDNA.GH03377"/>
    <property type="match status" value="1"/>
</dbReference>
<evidence type="ECO:0000259" key="3">
    <source>
        <dbReference type="Pfam" id="PF22725"/>
    </source>
</evidence>
<gene>
    <name evidence="4" type="ORF">ABV408_14255</name>
</gene>
<keyword evidence="1" id="KW-0560">Oxidoreductase</keyword>
<dbReference type="GO" id="GO:0000166">
    <property type="term" value="F:nucleotide binding"/>
    <property type="evidence" value="ECO:0007669"/>
    <property type="project" value="InterPro"/>
</dbReference>
<accession>A0AB74UC88</accession>
<dbReference type="SUPFAM" id="SSF51735">
    <property type="entry name" value="NAD(P)-binding Rossmann-fold domains"/>
    <property type="match status" value="1"/>
</dbReference>
<dbReference type="Gene3D" id="3.40.50.720">
    <property type="entry name" value="NAD(P)-binding Rossmann-like Domain"/>
    <property type="match status" value="1"/>
</dbReference>
<dbReference type="SUPFAM" id="SSF55347">
    <property type="entry name" value="Glyceraldehyde-3-phosphate dehydrogenase-like, C-terminal domain"/>
    <property type="match status" value="1"/>
</dbReference>
<dbReference type="InterPro" id="IPR000683">
    <property type="entry name" value="Gfo/Idh/MocA-like_OxRdtase_N"/>
</dbReference>
<evidence type="ECO:0000313" key="4">
    <source>
        <dbReference type="EMBL" id="XCJ78588.1"/>
    </source>
</evidence>
<protein>
    <submittedName>
        <fullName evidence="4">Gfo/Idh/MocA family oxidoreductase</fullName>
    </submittedName>
</protein>
<organism evidence="4">
    <name type="scientific">Salinicola endophyticus</name>
    <dbReference type="NCBI Taxonomy" id="1949083"/>
    <lineage>
        <taxon>Bacteria</taxon>
        <taxon>Pseudomonadati</taxon>
        <taxon>Pseudomonadota</taxon>
        <taxon>Gammaproteobacteria</taxon>
        <taxon>Oceanospirillales</taxon>
        <taxon>Halomonadaceae</taxon>
        <taxon>Salinicola</taxon>
    </lineage>
</organism>
<proteinExistence type="predicted"/>
<feature type="domain" description="Gfo/Idh/MocA-like oxidoreductase N-terminal" evidence="2">
    <location>
        <begin position="5"/>
        <end position="131"/>
    </location>
</feature>
<dbReference type="Gene3D" id="3.30.360.10">
    <property type="entry name" value="Dihydrodipicolinate Reductase, domain 2"/>
    <property type="match status" value="1"/>
</dbReference>
<dbReference type="InterPro" id="IPR050463">
    <property type="entry name" value="Gfo/Idh/MocA_oxidrdct_glycsds"/>
</dbReference>
<dbReference type="Pfam" id="PF01408">
    <property type="entry name" value="GFO_IDH_MocA"/>
    <property type="match status" value="1"/>
</dbReference>
<dbReference type="InterPro" id="IPR036291">
    <property type="entry name" value="NAD(P)-bd_dom_sf"/>
</dbReference>
<name>A0AB74UC88_9GAMM</name>
<dbReference type="InterPro" id="IPR055170">
    <property type="entry name" value="GFO_IDH_MocA-like_dom"/>
</dbReference>
<dbReference type="GO" id="GO:0016491">
    <property type="term" value="F:oxidoreductase activity"/>
    <property type="evidence" value="ECO:0007669"/>
    <property type="project" value="UniProtKB-KW"/>
</dbReference>
<dbReference type="AlphaFoldDB" id="A0AB74UC88"/>